<dbReference type="InterPro" id="IPR025665">
    <property type="entry name" value="Beta-barrel_OMP_2"/>
</dbReference>
<evidence type="ECO:0000259" key="1">
    <source>
        <dbReference type="Pfam" id="PF13568"/>
    </source>
</evidence>
<dbReference type="EMBL" id="SBLB01000007">
    <property type="protein sequence ID" value="RYC67732.1"/>
    <property type="molecule type" value="Genomic_DNA"/>
</dbReference>
<feature type="domain" description="Outer membrane protein beta-barrel" evidence="1">
    <location>
        <begin position="28"/>
        <end position="209"/>
    </location>
</feature>
<name>A0A4Q2UGX9_9BACT</name>
<reference evidence="2 3" key="1">
    <citation type="submission" date="2019-01" db="EMBL/GenBank/DDBJ databases">
        <title>Spirosoma flava sp. nov., a propanil-degrading bacterium isolated from herbicide-contaminated soil.</title>
        <authorList>
            <person name="Zhang L."/>
            <person name="Jiang J.-D."/>
        </authorList>
    </citation>
    <scope>NUCLEOTIDE SEQUENCE [LARGE SCALE GENOMIC DNA]</scope>
    <source>
        <strain evidence="2 3">TY50</strain>
    </source>
</reference>
<dbReference type="Pfam" id="PF13568">
    <property type="entry name" value="OMP_b-brl_2"/>
    <property type="match status" value="1"/>
</dbReference>
<keyword evidence="3" id="KW-1185">Reference proteome</keyword>
<gene>
    <name evidence="2" type="ORF">EQG79_23815</name>
</gene>
<evidence type="ECO:0000313" key="3">
    <source>
        <dbReference type="Proteomes" id="UP000290407"/>
    </source>
</evidence>
<accession>A0A4Q2UGX9</accession>
<evidence type="ECO:0000313" key="2">
    <source>
        <dbReference type="EMBL" id="RYC67732.1"/>
    </source>
</evidence>
<dbReference type="Proteomes" id="UP000290407">
    <property type="component" value="Unassembled WGS sequence"/>
</dbReference>
<sequence length="232" mass="24512">MFIPYTSRMKPVTRLFFVLLLIQTVSFAQVRLGITGGGQLVNQAYTFDGQPMSGKGILGYHGGFMLDAIVTDNLSFRPQLLYSVKGAKLPDLGIGQLLGDLGGLTGLGSLDASVKSTMTYIEMPLQLVYSLDAGPGWINLGAGPYVAYGLSGKTVSSLAGQNETTPIDFGSGEDQAKRLDYGLRVSVGYELPSGLVLTGFYSPGLSNISNTADQKVKNTAFGLSLGFLFGGE</sequence>
<comment type="caution">
    <text evidence="2">The sequence shown here is derived from an EMBL/GenBank/DDBJ whole genome shotgun (WGS) entry which is preliminary data.</text>
</comment>
<protein>
    <submittedName>
        <fullName evidence="2">PorT family protein</fullName>
    </submittedName>
</protein>
<proteinExistence type="predicted"/>
<dbReference type="AlphaFoldDB" id="A0A4Q2UGX9"/>
<organism evidence="2 3">
    <name type="scientific">Spirosoma sordidisoli</name>
    <dbReference type="NCBI Taxonomy" id="2502893"/>
    <lineage>
        <taxon>Bacteria</taxon>
        <taxon>Pseudomonadati</taxon>
        <taxon>Bacteroidota</taxon>
        <taxon>Cytophagia</taxon>
        <taxon>Cytophagales</taxon>
        <taxon>Cytophagaceae</taxon>
        <taxon>Spirosoma</taxon>
    </lineage>
</organism>